<dbReference type="EMBL" id="KB008151">
    <property type="protein sequence ID" value="ELR11447.1"/>
    <property type="molecule type" value="Genomic_DNA"/>
</dbReference>
<feature type="domain" description="Peptidase M1 membrane alanine aminopeptidase" evidence="1">
    <location>
        <begin position="2"/>
        <end position="96"/>
    </location>
</feature>
<keyword evidence="2" id="KW-0378">Hydrolase</keyword>
<dbReference type="GO" id="GO:0008270">
    <property type="term" value="F:zinc ion binding"/>
    <property type="evidence" value="ECO:0007669"/>
    <property type="project" value="InterPro"/>
</dbReference>
<dbReference type="GeneID" id="14911926"/>
<proteinExistence type="predicted"/>
<organism evidence="2 3">
    <name type="scientific">Acanthamoeba castellanii (strain ATCC 30010 / Neff)</name>
    <dbReference type="NCBI Taxonomy" id="1257118"/>
    <lineage>
        <taxon>Eukaryota</taxon>
        <taxon>Amoebozoa</taxon>
        <taxon>Discosea</taxon>
        <taxon>Longamoebia</taxon>
        <taxon>Centramoebida</taxon>
        <taxon>Acanthamoebidae</taxon>
        <taxon>Acanthamoeba</taxon>
    </lineage>
</organism>
<dbReference type="Proteomes" id="UP000011083">
    <property type="component" value="Unassembled WGS sequence"/>
</dbReference>
<accession>L8GEJ4</accession>
<dbReference type="STRING" id="1257118.L8GEJ4"/>
<keyword evidence="3" id="KW-1185">Reference proteome</keyword>
<dbReference type="MEROPS" id="M01.005"/>
<dbReference type="PANTHER" id="PTHR46322:SF1">
    <property type="entry name" value="PUROMYCIN-SENSITIVE AMINOPEPTIDASE"/>
    <property type="match status" value="1"/>
</dbReference>
<dbReference type="GO" id="GO:0004177">
    <property type="term" value="F:aminopeptidase activity"/>
    <property type="evidence" value="ECO:0007669"/>
    <property type="project" value="UniProtKB-KW"/>
</dbReference>
<dbReference type="PANTHER" id="PTHR46322">
    <property type="entry name" value="PUROMYCIN-SENSITIVE AMINOPEPTIDASE"/>
    <property type="match status" value="1"/>
</dbReference>
<dbReference type="InterPro" id="IPR027268">
    <property type="entry name" value="Peptidase_M4/M1_CTD_sf"/>
</dbReference>
<dbReference type="InterPro" id="IPR012779">
    <property type="entry name" value="Peptidase_M1_pepN"/>
</dbReference>
<dbReference type="SUPFAM" id="SSF55486">
    <property type="entry name" value="Metalloproteases ('zincins'), catalytic domain"/>
    <property type="match status" value="1"/>
</dbReference>
<gene>
    <name evidence="2" type="ORF">ACA1_121550</name>
</gene>
<sequence>MNVERVIGHEYFHNYTGNRVTLRDWFQLSLKEGLTVFRENQFMADHHSPAVQRINEVTTLRNSQFREDSGPMAHSVRPASYIDISNFYTTTIYEKAPTDRPSHPWWRLARRDTH</sequence>
<keyword evidence="2" id="KW-0031">Aminopeptidase</keyword>
<protein>
    <submittedName>
        <fullName evidence="2">Aminopeptidase</fullName>
    </submittedName>
</protein>
<dbReference type="Pfam" id="PF01433">
    <property type="entry name" value="Peptidase_M1"/>
    <property type="match status" value="1"/>
</dbReference>
<dbReference type="GO" id="GO:0008237">
    <property type="term" value="F:metallopeptidase activity"/>
    <property type="evidence" value="ECO:0007669"/>
    <property type="project" value="InterPro"/>
</dbReference>
<dbReference type="VEuPathDB" id="AmoebaDB:ACA1_121550"/>
<dbReference type="OrthoDB" id="10031169at2759"/>
<reference evidence="2 3" key="1">
    <citation type="journal article" date="2013" name="Genome Biol.">
        <title>Genome of Acanthamoeba castellanii highlights extensive lateral gene transfer and early evolution of tyrosine kinase signaling.</title>
        <authorList>
            <person name="Clarke M."/>
            <person name="Lohan A.J."/>
            <person name="Liu B."/>
            <person name="Lagkouvardos I."/>
            <person name="Roy S."/>
            <person name="Zafar N."/>
            <person name="Bertelli C."/>
            <person name="Schilde C."/>
            <person name="Kianianmomeni A."/>
            <person name="Burglin T.R."/>
            <person name="Frech C."/>
            <person name="Turcotte B."/>
            <person name="Kopec K.O."/>
            <person name="Synnott J.M."/>
            <person name="Choo C."/>
            <person name="Paponov I."/>
            <person name="Finkler A."/>
            <person name="Soon Heng Tan C."/>
            <person name="Hutchins A.P."/>
            <person name="Weinmeier T."/>
            <person name="Rattei T."/>
            <person name="Chu J.S."/>
            <person name="Gimenez G."/>
            <person name="Irimia M."/>
            <person name="Rigden D.J."/>
            <person name="Fitzpatrick D.A."/>
            <person name="Lorenzo-Morales J."/>
            <person name="Bateman A."/>
            <person name="Chiu C.H."/>
            <person name="Tang P."/>
            <person name="Hegemann P."/>
            <person name="Fromm H."/>
            <person name="Raoult D."/>
            <person name="Greub G."/>
            <person name="Miranda-Saavedra D."/>
            <person name="Chen N."/>
            <person name="Nash P."/>
            <person name="Ginger M.L."/>
            <person name="Horn M."/>
            <person name="Schaap P."/>
            <person name="Caler L."/>
            <person name="Loftus B."/>
        </authorList>
    </citation>
    <scope>NUCLEOTIDE SEQUENCE [LARGE SCALE GENOMIC DNA]</scope>
    <source>
        <strain evidence="2 3">Neff</strain>
    </source>
</reference>
<dbReference type="InterPro" id="IPR014782">
    <property type="entry name" value="Peptidase_M1_dom"/>
</dbReference>
<evidence type="ECO:0000259" key="1">
    <source>
        <dbReference type="Pfam" id="PF01433"/>
    </source>
</evidence>
<dbReference type="KEGG" id="acan:ACA1_121550"/>
<evidence type="ECO:0000313" key="3">
    <source>
        <dbReference type="Proteomes" id="UP000011083"/>
    </source>
</evidence>
<dbReference type="RefSeq" id="XP_004333460.1">
    <property type="nucleotide sequence ID" value="XM_004333412.1"/>
</dbReference>
<dbReference type="AlphaFoldDB" id="L8GEJ4"/>
<evidence type="ECO:0000313" key="2">
    <source>
        <dbReference type="EMBL" id="ELR11447.1"/>
    </source>
</evidence>
<keyword evidence="2" id="KW-0645">Protease</keyword>
<dbReference type="Gene3D" id="1.10.390.10">
    <property type="entry name" value="Neutral Protease Domain 2"/>
    <property type="match status" value="1"/>
</dbReference>
<name>L8GEJ4_ACACF</name>